<keyword evidence="3" id="KW-1185">Reference proteome</keyword>
<evidence type="ECO:0000256" key="1">
    <source>
        <dbReference type="SAM" id="MobiDB-lite"/>
    </source>
</evidence>
<evidence type="ECO:0000313" key="3">
    <source>
        <dbReference type="Proteomes" id="UP000654075"/>
    </source>
</evidence>
<feature type="compositionally biased region" description="Basic and acidic residues" evidence="1">
    <location>
        <begin position="79"/>
        <end position="88"/>
    </location>
</feature>
<dbReference type="AlphaFoldDB" id="A0A813FX83"/>
<feature type="region of interest" description="Disordered" evidence="1">
    <location>
        <begin position="79"/>
        <end position="104"/>
    </location>
</feature>
<sequence length="166" mass="18147">MLRNGSRHVNAGPDAYENKNAGCALEQRKEQVTSSVILAIDPGCADLHDNFGNARTQNEASQCSLQAETECRNTSQLNHSRDIADGGAHKRHATGGQQQPEWSLSAPDISKYPGLQILPDTHIECLQTCDKFTAANEILLPLLQHLENQPTITGQVLLGFWVHVVV</sequence>
<dbReference type="Proteomes" id="UP000654075">
    <property type="component" value="Unassembled WGS sequence"/>
</dbReference>
<dbReference type="EMBL" id="CAJNNV010025545">
    <property type="protein sequence ID" value="CAE8615017.1"/>
    <property type="molecule type" value="Genomic_DNA"/>
</dbReference>
<proteinExistence type="predicted"/>
<gene>
    <name evidence="2" type="ORF">PGLA1383_LOCUS32736</name>
</gene>
<protein>
    <submittedName>
        <fullName evidence="2">Uncharacterized protein</fullName>
    </submittedName>
</protein>
<organism evidence="2 3">
    <name type="scientific">Polarella glacialis</name>
    <name type="common">Dinoflagellate</name>
    <dbReference type="NCBI Taxonomy" id="89957"/>
    <lineage>
        <taxon>Eukaryota</taxon>
        <taxon>Sar</taxon>
        <taxon>Alveolata</taxon>
        <taxon>Dinophyceae</taxon>
        <taxon>Suessiales</taxon>
        <taxon>Suessiaceae</taxon>
        <taxon>Polarella</taxon>
    </lineage>
</organism>
<name>A0A813FX83_POLGL</name>
<accession>A0A813FX83</accession>
<comment type="caution">
    <text evidence="2">The sequence shown here is derived from an EMBL/GenBank/DDBJ whole genome shotgun (WGS) entry which is preliminary data.</text>
</comment>
<reference evidence="2" key="1">
    <citation type="submission" date="2021-02" db="EMBL/GenBank/DDBJ databases">
        <authorList>
            <person name="Dougan E. K."/>
            <person name="Rhodes N."/>
            <person name="Thang M."/>
            <person name="Chan C."/>
        </authorList>
    </citation>
    <scope>NUCLEOTIDE SEQUENCE</scope>
</reference>
<evidence type="ECO:0000313" key="2">
    <source>
        <dbReference type="EMBL" id="CAE8615017.1"/>
    </source>
</evidence>